<dbReference type="GO" id="GO:0035869">
    <property type="term" value="C:ciliary transition zone"/>
    <property type="evidence" value="ECO:0007669"/>
    <property type="project" value="TreeGrafter"/>
</dbReference>
<dbReference type="GO" id="GO:1904491">
    <property type="term" value="P:protein localization to ciliary transition zone"/>
    <property type="evidence" value="ECO:0007669"/>
    <property type="project" value="TreeGrafter"/>
</dbReference>
<sequence>MSTNPTNLAQDDNDPLASFRSTRSAGRSRAGSNTSQNAGGPSSAPAGGHRALERARQRIQALQATKSGPRDADAGNEQEPGAGLQRRTSAIELSALAGPYASGASLGPSSLMGSGGSRPMQSLRHRRASSQAQTTATIAPTLSVQDESQALFQLGNRANELPSTVPTPSGSDASPDLQRHGDLLNVSLSEHRRRKITDGSTTSRPDLGGPFGKGLASPSTKSLATPKSAALELPVDEFETLLASLSEHGGSVVSVVTEAVPLPFWSWCETKDDNPVVQYPTTFDSMVYRQLRDMADRGEVVPSYPPLSLENQALFEQRWSQPDSIGSDVAAAPSPHLFPHDFPIRYDRTAHPCPITSSSLLTTSRPAKRLTDPTYRLLRLKLFHVVFHDHPLMIEENRLSAALANAVVLHQERRASGQFEYLTARIHATISAYRRGKRALQNLMTERPDTDSPVWQAAVPNEDPSAQLAFIAGQDREYIHTLLASVRVLCAHLAEVRRLRRDRQSLASDLGRLEDRIVDLWEQLSAVRKAQKFTSTANMLVGYDAALDNDRIMTPDESFASSTAPGGMASTDRAGGSTDWGVIMETEARDVQREVDEWSFLESTEQSLLHVLDPDPESASMPRSKPPPYHPAQTYLPSGLQFRFTPQMPITFTGDCPATEQARRVKLEAATFAFTVAVDDVPVTTVEEVGIVPENMAVVLNQTFDIMLDTDQLSHLTVVLTERGLFNDRLIAHILVPVVYSTHQEGFHRMQFASDDGAIQGAIQYQLVWDQLPPSIPLAPLAQAIPQSVRGIANPLTLDPHAAVACAKSIKVPDDHLLAKQVRELVKDADMIVLPATHVEVSPTVEMLPAPSVVDAKRHELLAKRFQKQIVADSPVPLDAEVMRYQFQEAQPQSRELKALLESRNDLGMGKFAALARRIQIRQLQICRTREQDINLWGGSSCARGGLCWPIKREPKRVSPDSNASGEYDIVVQVRKGYHLPSRLRVGVSRPTSPSAAAAEVAGEAKATDPAYLFVQAEFQRTKARTATAEGPHPEWNSTLTLPTTIHNVDSLPNGMVHINIFDEQTVDMLEDDRLRDRGAFVVMEARWIGCIRVPFVVLCEQGRIMGRFPIELPDHLNGFAATHKGIDEPPALELFLLLDPAFALGPRLRQLDDVPSIEDESLLAYTKKWLRYLPRSGMVSDPAHARFALAVVTDLNGTLVHVCRFLRALAPPPGITTSDQAAHFVSLIPTLSDRLSIASDVHLWGTCDHFLALGAGDGMEHALLLVNYLLHLGLDAYLVLGTAIPEGPTAHVMYFPLVVDGDDVDVDVPPDPVFVQPMTAKTYALRSARAHIYGLSFVGCVIGPDNVWLNTQAQDAVALLRFDLEDSRDWRPFFQPAPPSETETGRATRKTKTSSSAPTKPIRGLYPRPAYFASVQPSALAYTPIPSRSVRTLEKRLEGRIMQQVEAARRQPTRWNRLLCRVLQNLVATIELDPPMLDVTDFGGTAITATNPYSVPAI</sequence>
<reference evidence="4 5" key="1">
    <citation type="submission" date="2009-11" db="EMBL/GenBank/DDBJ databases">
        <title>Annotation of Allomyces macrogynus ATCC 38327.</title>
        <authorList>
            <consortium name="The Broad Institute Genome Sequencing Platform"/>
            <person name="Russ C."/>
            <person name="Cuomo C."/>
            <person name="Burger G."/>
            <person name="Gray M.W."/>
            <person name="Holland P.W.H."/>
            <person name="King N."/>
            <person name="Lang F.B.F."/>
            <person name="Roger A.J."/>
            <person name="Ruiz-Trillo I."/>
            <person name="Young S.K."/>
            <person name="Zeng Q."/>
            <person name="Gargeya S."/>
            <person name="Fitzgerald M."/>
            <person name="Haas B."/>
            <person name="Abouelleil A."/>
            <person name="Alvarado L."/>
            <person name="Arachchi H.M."/>
            <person name="Berlin A."/>
            <person name="Chapman S.B."/>
            <person name="Gearin G."/>
            <person name="Goldberg J."/>
            <person name="Griggs A."/>
            <person name="Gujja S."/>
            <person name="Hansen M."/>
            <person name="Heiman D."/>
            <person name="Howarth C."/>
            <person name="Larimer J."/>
            <person name="Lui A."/>
            <person name="MacDonald P.J.P."/>
            <person name="McCowen C."/>
            <person name="Montmayeur A."/>
            <person name="Murphy C."/>
            <person name="Neiman D."/>
            <person name="Pearson M."/>
            <person name="Priest M."/>
            <person name="Roberts A."/>
            <person name="Saif S."/>
            <person name="Shea T."/>
            <person name="Sisk P."/>
            <person name="Stolte C."/>
            <person name="Sykes S."/>
            <person name="Wortman J."/>
            <person name="Nusbaum C."/>
            <person name="Birren B."/>
        </authorList>
    </citation>
    <scope>NUCLEOTIDE SEQUENCE [LARGE SCALE GENOMIC DNA]</scope>
    <source>
        <strain evidence="4 5">ATCC 38327</strain>
    </source>
</reference>
<dbReference type="InterPro" id="IPR028928">
    <property type="entry name" value="CC2D2AN-C2"/>
</dbReference>
<dbReference type="PANTHER" id="PTHR20837:SF0">
    <property type="entry name" value="COILED-COIL AND C2 DOMAIN-CONTAINING PROTEIN 2A"/>
    <property type="match status" value="1"/>
</dbReference>
<keyword evidence="5" id="KW-1185">Reference proteome</keyword>
<dbReference type="GO" id="GO:1905515">
    <property type="term" value="P:non-motile cilium assembly"/>
    <property type="evidence" value="ECO:0007669"/>
    <property type="project" value="TreeGrafter"/>
</dbReference>
<feature type="region of interest" description="Disordered" evidence="1">
    <location>
        <begin position="159"/>
        <end position="223"/>
    </location>
</feature>
<dbReference type="InterPro" id="IPR052434">
    <property type="entry name" value="Tectonic-like_complex_comp"/>
</dbReference>
<feature type="compositionally biased region" description="Low complexity" evidence="1">
    <location>
        <begin position="17"/>
        <end position="48"/>
    </location>
</feature>
<reference evidence="5" key="2">
    <citation type="submission" date="2009-11" db="EMBL/GenBank/DDBJ databases">
        <title>The Genome Sequence of Allomyces macrogynus strain ATCC 38327.</title>
        <authorList>
            <consortium name="The Broad Institute Genome Sequencing Platform"/>
            <person name="Russ C."/>
            <person name="Cuomo C."/>
            <person name="Shea T."/>
            <person name="Young S.K."/>
            <person name="Zeng Q."/>
            <person name="Koehrsen M."/>
            <person name="Haas B."/>
            <person name="Borodovsky M."/>
            <person name="Guigo R."/>
            <person name="Alvarado L."/>
            <person name="Berlin A."/>
            <person name="Borenstein D."/>
            <person name="Chen Z."/>
            <person name="Engels R."/>
            <person name="Freedman E."/>
            <person name="Gellesch M."/>
            <person name="Goldberg J."/>
            <person name="Griggs A."/>
            <person name="Gujja S."/>
            <person name="Heiman D."/>
            <person name="Hepburn T."/>
            <person name="Howarth C."/>
            <person name="Jen D."/>
            <person name="Larson L."/>
            <person name="Lewis B."/>
            <person name="Mehta T."/>
            <person name="Park D."/>
            <person name="Pearson M."/>
            <person name="Roberts A."/>
            <person name="Saif S."/>
            <person name="Shenoy N."/>
            <person name="Sisk P."/>
            <person name="Stolte C."/>
            <person name="Sykes S."/>
            <person name="Walk T."/>
            <person name="White J."/>
            <person name="Yandava C."/>
            <person name="Burger G."/>
            <person name="Gray M.W."/>
            <person name="Holland P.W.H."/>
            <person name="King N."/>
            <person name="Lang F.B.F."/>
            <person name="Roger A.J."/>
            <person name="Ruiz-Trillo I."/>
            <person name="Lander E."/>
            <person name="Nusbaum C."/>
        </authorList>
    </citation>
    <scope>NUCLEOTIDE SEQUENCE [LARGE SCALE GENOMIC DNA]</scope>
    <source>
        <strain evidence="5">ATCC 38327</strain>
    </source>
</reference>
<evidence type="ECO:0000259" key="3">
    <source>
        <dbReference type="Pfam" id="PF24656"/>
    </source>
</evidence>
<feature type="region of interest" description="Disordered" evidence="1">
    <location>
        <begin position="107"/>
        <end position="136"/>
    </location>
</feature>
<dbReference type="OrthoDB" id="2162143at2759"/>
<feature type="domain" description="CC2D2A N-terminal C2" evidence="2">
    <location>
        <begin position="641"/>
        <end position="756"/>
    </location>
</feature>
<feature type="region of interest" description="Disordered" evidence="1">
    <location>
        <begin position="1374"/>
        <end position="1402"/>
    </location>
</feature>
<feature type="compositionally biased region" description="Polar residues" evidence="1">
    <location>
        <begin position="161"/>
        <end position="172"/>
    </location>
</feature>
<feature type="compositionally biased region" description="Polar residues" evidence="1">
    <location>
        <begin position="1"/>
        <end position="10"/>
    </location>
</feature>
<organism evidence="4 5">
    <name type="scientific">Allomyces macrogynus (strain ATCC 38327)</name>
    <name type="common">Allomyces javanicus var. macrogynus</name>
    <dbReference type="NCBI Taxonomy" id="578462"/>
    <lineage>
        <taxon>Eukaryota</taxon>
        <taxon>Fungi</taxon>
        <taxon>Fungi incertae sedis</taxon>
        <taxon>Blastocladiomycota</taxon>
        <taxon>Blastocladiomycetes</taxon>
        <taxon>Blastocladiales</taxon>
        <taxon>Blastocladiaceae</taxon>
        <taxon>Allomyces</taxon>
    </lineage>
</organism>
<proteinExistence type="predicted"/>
<accession>A0A0L0SD91</accession>
<feature type="region of interest" description="Disordered" evidence="1">
    <location>
        <begin position="1"/>
        <end position="85"/>
    </location>
</feature>
<dbReference type="Pfam" id="PF24656">
    <property type="entry name" value="CEPT76_peptidase"/>
    <property type="match status" value="1"/>
</dbReference>
<evidence type="ECO:0000313" key="4">
    <source>
        <dbReference type="EMBL" id="KNE60446.1"/>
    </source>
</evidence>
<dbReference type="InterPro" id="IPR056290">
    <property type="entry name" value="CEPT76/DRC7_peptidase-like_dom"/>
</dbReference>
<evidence type="ECO:0000256" key="1">
    <source>
        <dbReference type="SAM" id="MobiDB-lite"/>
    </source>
</evidence>
<dbReference type="EMBL" id="GG745336">
    <property type="protein sequence ID" value="KNE60446.1"/>
    <property type="molecule type" value="Genomic_DNA"/>
</dbReference>
<protein>
    <submittedName>
        <fullName evidence="4">Uncharacterized protein</fullName>
    </submittedName>
</protein>
<dbReference type="VEuPathDB" id="FungiDB:AMAG_05834"/>
<dbReference type="STRING" id="578462.A0A0L0SD91"/>
<feature type="domain" description="CEP76/DRC7 peptidase-like" evidence="3">
    <location>
        <begin position="1244"/>
        <end position="1374"/>
    </location>
</feature>
<name>A0A0L0SD91_ALLM3</name>
<evidence type="ECO:0000259" key="2">
    <source>
        <dbReference type="Pfam" id="PF15625"/>
    </source>
</evidence>
<gene>
    <name evidence="4" type="ORF">AMAG_05834</name>
</gene>
<dbReference type="PANTHER" id="PTHR20837">
    <property type="entry name" value="CENTROSOMAL PROTEIN-RELATED"/>
    <property type="match status" value="1"/>
</dbReference>
<feature type="region of interest" description="Disordered" evidence="1">
    <location>
        <begin position="558"/>
        <end position="578"/>
    </location>
</feature>
<dbReference type="eggNOG" id="KOG3639">
    <property type="taxonomic scope" value="Eukaryota"/>
</dbReference>
<dbReference type="Pfam" id="PF15625">
    <property type="entry name" value="CC2D2AN-C2"/>
    <property type="match status" value="1"/>
</dbReference>
<evidence type="ECO:0000313" key="5">
    <source>
        <dbReference type="Proteomes" id="UP000054350"/>
    </source>
</evidence>
<dbReference type="Proteomes" id="UP000054350">
    <property type="component" value="Unassembled WGS sequence"/>
</dbReference>